<proteinExistence type="predicted"/>
<dbReference type="EMBL" id="JAQQXR010000004">
    <property type="protein sequence ID" value="MDC8758442.1"/>
    <property type="molecule type" value="Genomic_DNA"/>
</dbReference>
<organism evidence="3 4">
    <name type="scientific">Janthinobacterium fluminis</name>
    <dbReference type="NCBI Taxonomy" id="2987524"/>
    <lineage>
        <taxon>Bacteria</taxon>
        <taxon>Pseudomonadati</taxon>
        <taxon>Pseudomonadota</taxon>
        <taxon>Betaproteobacteria</taxon>
        <taxon>Burkholderiales</taxon>
        <taxon>Oxalobacteraceae</taxon>
        <taxon>Janthinobacterium</taxon>
    </lineage>
</organism>
<reference evidence="3 4" key="1">
    <citation type="submission" date="2022-10" db="EMBL/GenBank/DDBJ databases">
        <title>Janthinobacterium sp. hw3 Genome sequencing.</title>
        <authorList>
            <person name="Park S."/>
        </authorList>
    </citation>
    <scope>NUCLEOTIDE SEQUENCE [LARGE SCALE GENOMIC DNA]</scope>
    <source>
        <strain evidence="4">hw3</strain>
    </source>
</reference>
<protein>
    <submittedName>
        <fullName evidence="3">Sigma-E factor negative regulatory protein</fullName>
    </submittedName>
</protein>
<comment type="caution">
    <text evidence="3">The sequence shown here is derived from an EMBL/GenBank/DDBJ whole genome shotgun (WGS) entry which is preliminary data.</text>
</comment>
<feature type="region of interest" description="Disordered" evidence="1">
    <location>
        <begin position="79"/>
        <end position="103"/>
    </location>
</feature>
<feature type="domain" description="Anti sigma-E protein RseA N-terminal" evidence="2">
    <location>
        <begin position="8"/>
        <end position="75"/>
    </location>
</feature>
<sequence>MDTQKQLHETISALADGELSADEVELAFAALDTPEGRAAWSAYHQIGHTLRSDDCGAELSEGFAARMAARLAAEAPLGPPVAAPLDAGADAAAPAADRAASLP</sequence>
<keyword evidence="4" id="KW-1185">Reference proteome</keyword>
<name>A0ABT5K3Y5_9BURK</name>
<evidence type="ECO:0000313" key="3">
    <source>
        <dbReference type="EMBL" id="MDC8758442.1"/>
    </source>
</evidence>
<evidence type="ECO:0000313" key="4">
    <source>
        <dbReference type="Proteomes" id="UP001221208"/>
    </source>
</evidence>
<dbReference type="InterPro" id="IPR005572">
    <property type="entry name" value="Anti-sigma_E_RseA_N"/>
</dbReference>
<dbReference type="Pfam" id="PF03872">
    <property type="entry name" value="RseA_N"/>
    <property type="match status" value="1"/>
</dbReference>
<evidence type="ECO:0000259" key="2">
    <source>
        <dbReference type="Pfam" id="PF03872"/>
    </source>
</evidence>
<dbReference type="CDD" id="cd16328">
    <property type="entry name" value="RseA_N"/>
    <property type="match status" value="1"/>
</dbReference>
<dbReference type="InterPro" id="IPR036147">
    <property type="entry name" value="Anti-sigma_E_RseA_N_sf"/>
</dbReference>
<accession>A0ABT5K3Y5</accession>
<dbReference type="RefSeq" id="WP_273671119.1">
    <property type="nucleotide sequence ID" value="NZ_JAQQXR010000004.1"/>
</dbReference>
<gene>
    <name evidence="3" type="ORF">OIK44_12705</name>
</gene>
<dbReference type="SUPFAM" id="SSF89069">
    <property type="entry name" value="N-terminal, cytoplasmic domain of anti-sigmaE factor RseA"/>
    <property type="match status" value="1"/>
</dbReference>
<dbReference type="Gene3D" id="1.10.10.880">
    <property type="entry name" value="Anti sigma-E protein RseA, N-terminal domain"/>
    <property type="match status" value="1"/>
</dbReference>
<feature type="compositionally biased region" description="Low complexity" evidence="1">
    <location>
        <begin position="83"/>
        <end position="103"/>
    </location>
</feature>
<evidence type="ECO:0000256" key="1">
    <source>
        <dbReference type="SAM" id="MobiDB-lite"/>
    </source>
</evidence>
<dbReference type="Proteomes" id="UP001221208">
    <property type="component" value="Unassembled WGS sequence"/>
</dbReference>